<reference evidence="1" key="1">
    <citation type="submission" date="1997-08" db="PIR data bank">
        <authorList>
            <person name="Baernholdt D."/>
            <person name="Andersen S.O."/>
        </authorList>
    </citation>
    <scope>PROTEIN SEQUENCE</scope>
</reference>
<dbReference type="PIR" id="S78003">
    <property type="entry name" value="S78003"/>
</dbReference>
<proteinExistence type="evidence at protein level"/>
<keyword id="KW-0903">Direct protein sequencing</keyword>
<organism evidence="1">
    <name type="scientific">Tenebrio molitor</name>
    <name type="common">Yellow mealworm beetle</name>
    <dbReference type="NCBI Taxonomy" id="7067"/>
    <lineage>
        <taxon>Eukaryota</taxon>
        <taxon>Metazoa</taxon>
        <taxon>Ecdysozoa</taxon>
        <taxon>Arthropoda</taxon>
        <taxon>Hexapoda</taxon>
        <taxon>Insecta</taxon>
        <taxon>Pterygota</taxon>
        <taxon>Neoptera</taxon>
        <taxon>Endopterygota</taxon>
        <taxon>Coleoptera</taxon>
        <taxon>Polyphaga</taxon>
        <taxon>Cucujiformia</taxon>
        <taxon>Tenebrionidae</taxon>
        <taxon>Tenebrio</taxon>
    </lineage>
</organism>
<protein>
    <submittedName>
        <fullName evidence="1">Cuticle structural protein PCP16.7, post-ecdysial</fullName>
    </submittedName>
</protein>
<evidence type="ECO:0000313" key="1">
    <source>
        <dbReference type="PIR" id="S78003"/>
    </source>
</evidence>
<accession>Q7M4D9</accession>
<sequence>GVIPATTLVRAPSFDSAIIKSDRLGGNFAYSTVEGHAYAAVSPVVQRVTEPVGVSYTAHQVPLGHVATPVGVSQPIYAQHSVVSQPIFSQQHFVSAPGLVSHPVVAQAPVFAQGPVYGQVPAISGIAGQVPGISGIASAPAVQANPAPTPVQGTVVDADTVAVESA</sequence>
<dbReference type="AlphaFoldDB" id="Q7M4D9"/>
<name>Q7M4D9_TENMO</name>